<protein>
    <submittedName>
        <fullName evidence="9">Unannotated protein</fullName>
    </submittedName>
</protein>
<feature type="domain" description="Peptidase S54 rhomboid" evidence="8">
    <location>
        <begin position="93"/>
        <end position="226"/>
    </location>
</feature>
<dbReference type="Pfam" id="PF01694">
    <property type="entry name" value="Rhomboid"/>
    <property type="match status" value="1"/>
</dbReference>
<evidence type="ECO:0000256" key="1">
    <source>
        <dbReference type="ARBA" id="ARBA00004141"/>
    </source>
</evidence>
<dbReference type="PANTHER" id="PTHR43731">
    <property type="entry name" value="RHOMBOID PROTEASE"/>
    <property type="match status" value="1"/>
</dbReference>
<dbReference type="InterPro" id="IPR035952">
    <property type="entry name" value="Rhomboid-like_sf"/>
</dbReference>
<feature type="transmembrane region" description="Helical" evidence="7">
    <location>
        <begin position="157"/>
        <end position="175"/>
    </location>
</feature>
<evidence type="ECO:0000256" key="3">
    <source>
        <dbReference type="ARBA" id="ARBA00022692"/>
    </source>
</evidence>
<evidence type="ECO:0000313" key="9">
    <source>
        <dbReference type="EMBL" id="CAB4698054.1"/>
    </source>
</evidence>
<comment type="similarity">
    <text evidence="2">Belongs to the peptidase S54 family.</text>
</comment>
<feature type="transmembrane region" description="Helical" evidence="7">
    <location>
        <begin position="134"/>
        <end position="151"/>
    </location>
</feature>
<dbReference type="GO" id="GO:0004252">
    <property type="term" value="F:serine-type endopeptidase activity"/>
    <property type="evidence" value="ECO:0007669"/>
    <property type="project" value="InterPro"/>
</dbReference>
<keyword evidence="6 7" id="KW-0472">Membrane</keyword>
<feature type="transmembrane region" description="Helical" evidence="7">
    <location>
        <begin position="187"/>
        <end position="205"/>
    </location>
</feature>
<evidence type="ECO:0000259" key="8">
    <source>
        <dbReference type="Pfam" id="PF01694"/>
    </source>
</evidence>
<feature type="transmembrane region" description="Helical" evidence="7">
    <location>
        <begin position="103"/>
        <end position="122"/>
    </location>
</feature>
<dbReference type="InterPro" id="IPR022764">
    <property type="entry name" value="Peptidase_S54_rhomboid_dom"/>
</dbReference>
<evidence type="ECO:0000256" key="7">
    <source>
        <dbReference type="SAM" id="Phobius"/>
    </source>
</evidence>
<evidence type="ECO:0000256" key="4">
    <source>
        <dbReference type="ARBA" id="ARBA00022801"/>
    </source>
</evidence>
<keyword evidence="5 7" id="KW-1133">Transmembrane helix</keyword>
<dbReference type="InterPro" id="IPR050925">
    <property type="entry name" value="Rhomboid_protease_S54"/>
</dbReference>
<sequence length="253" mass="26299">MTPAPVGLRCPEHSGKPQGIHKVTAAAERAVTGVGGRRINAVTTALITINVAVYVLELVSGGTINGLQNTIEAHGALVANGYLQGEPVGLLHGDWWRLITSGFLHYGPMHLGLNMFSLYYAGSFLESAIGRWRFLLLYIVSILVGSAGALITSPDAISLGASGGIFGVLGGLFVLERRGAISTGGQILGLIVLNLVFTFALSSFISVGAHIGGLIGGVVLMAALVQFRRSWQLSLASAGFVAVVAVFVAYNAI</sequence>
<proteinExistence type="inferred from homology"/>
<feature type="transmembrane region" description="Helical" evidence="7">
    <location>
        <begin position="234"/>
        <end position="252"/>
    </location>
</feature>
<keyword evidence="3 7" id="KW-0812">Transmembrane</keyword>
<evidence type="ECO:0000256" key="6">
    <source>
        <dbReference type="ARBA" id="ARBA00023136"/>
    </source>
</evidence>
<dbReference type="Gene3D" id="1.20.1540.10">
    <property type="entry name" value="Rhomboid-like"/>
    <property type="match status" value="1"/>
</dbReference>
<dbReference type="EMBL" id="CAEZXP010000003">
    <property type="protein sequence ID" value="CAB4698054.1"/>
    <property type="molecule type" value="Genomic_DNA"/>
</dbReference>
<dbReference type="SUPFAM" id="SSF144091">
    <property type="entry name" value="Rhomboid-like"/>
    <property type="match status" value="1"/>
</dbReference>
<evidence type="ECO:0000256" key="5">
    <source>
        <dbReference type="ARBA" id="ARBA00022989"/>
    </source>
</evidence>
<dbReference type="AlphaFoldDB" id="A0A6J6PPN1"/>
<reference evidence="9" key="1">
    <citation type="submission" date="2020-05" db="EMBL/GenBank/DDBJ databases">
        <authorList>
            <person name="Chiriac C."/>
            <person name="Salcher M."/>
            <person name="Ghai R."/>
            <person name="Kavagutti S V."/>
        </authorList>
    </citation>
    <scope>NUCLEOTIDE SEQUENCE</scope>
</reference>
<name>A0A6J6PPN1_9ZZZZ</name>
<accession>A0A6J6PPN1</accession>
<organism evidence="9">
    <name type="scientific">freshwater metagenome</name>
    <dbReference type="NCBI Taxonomy" id="449393"/>
    <lineage>
        <taxon>unclassified sequences</taxon>
        <taxon>metagenomes</taxon>
        <taxon>ecological metagenomes</taxon>
    </lineage>
</organism>
<dbReference type="PANTHER" id="PTHR43731:SF14">
    <property type="entry name" value="PRESENILIN-ASSOCIATED RHOMBOID-LIKE PROTEIN, MITOCHONDRIAL"/>
    <property type="match status" value="1"/>
</dbReference>
<evidence type="ECO:0000256" key="2">
    <source>
        <dbReference type="ARBA" id="ARBA00009045"/>
    </source>
</evidence>
<keyword evidence="4" id="KW-0378">Hydrolase</keyword>
<comment type="subcellular location">
    <subcellularLocation>
        <location evidence="1">Membrane</location>
        <topology evidence="1">Multi-pass membrane protein</topology>
    </subcellularLocation>
</comment>
<dbReference type="GO" id="GO:0016020">
    <property type="term" value="C:membrane"/>
    <property type="evidence" value="ECO:0007669"/>
    <property type="project" value="UniProtKB-SubCell"/>
</dbReference>
<gene>
    <name evidence="9" type="ORF">UFOPK2399_01158</name>
</gene>